<sequence>MRRWWQQALLQLQRRRLRDPAYAYLFAPPPAQEWVSIDCETTSLDPGSAEILSIAAVRISGNCISLSERLELLVQPEGAITPASIPIHGLRAQDVAAGLPVREALARLLAFIGSRPLVGYYLEFDLAVIDRQLRPWLGIGLPNPRIDVSGLYYDRMVTAYHPDVDLSLDAILHTLQLPDLPRHDPLNDAILAALIFLKLHSQIPEPL</sequence>
<evidence type="ECO:0000313" key="2">
    <source>
        <dbReference type="EMBL" id="MBE9609939.1"/>
    </source>
</evidence>
<evidence type="ECO:0000313" key="3">
    <source>
        <dbReference type="Proteomes" id="UP000604481"/>
    </source>
</evidence>
<dbReference type="InterPro" id="IPR013520">
    <property type="entry name" value="Ribonucl_H"/>
</dbReference>
<keyword evidence="2" id="KW-0269">Exonuclease</keyword>
<dbReference type="InterPro" id="IPR012337">
    <property type="entry name" value="RNaseH-like_sf"/>
</dbReference>
<feature type="domain" description="Exonuclease" evidence="1">
    <location>
        <begin position="33"/>
        <end position="205"/>
    </location>
</feature>
<proteinExistence type="predicted"/>
<dbReference type="CDD" id="cd06127">
    <property type="entry name" value="DEDDh"/>
    <property type="match status" value="1"/>
</dbReference>
<keyword evidence="2" id="KW-0378">Hydrolase</keyword>
<dbReference type="SMART" id="SM00479">
    <property type="entry name" value="EXOIII"/>
    <property type="match status" value="1"/>
</dbReference>
<dbReference type="Gene3D" id="3.30.420.10">
    <property type="entry name" value="Ribonuclease H-like superfamily/Ribonuclease H"/>
    <property type="match status" value="1"/>
</dbReference>
<keyword evidence="2" id="KW-0540">Nuclease</keyword>
<name>A0A8J7KF81_9NEIS</name>
<dbReference type="Pfam" id="PF00929">
    <property type="entry name" value="RNase_T"/>
    <property type="match status" value="1"/>
</dbReference>
<dbReference type="GO" id="GO:0003676">
    <property type="term" value="F:nucleic acid binding"/>
    <property type="evidence" value="ECO:0007669"/>
    <property type="project" value="InterPro"/>
</dbReference>
<dbReference type="RefSeq" id="WP_194116464.1">
    <property type="nucleotide sequence ID" value="NZ_JADFUA010000006.1"/>
</dbReference>
<organism evidence="2 3">
    <name type="scientific">Chitinilyticum piscinae</name>
    <dbReference type="NCBI Taxonomy" id="2866724"/>
    <lineage>
        <taxon>Bacteria</taxon>
        <taxon>Pseudomonadati</taxon>
        <taxon>Pseudomonadota</taxon>
        <taxon>Betaproteobacteria</taxon>
        <taxon>Neisseriales</taxon>
        <taxon>Chitinibacteraceae</taxon>
        <taxon>Chitinilyticum</taxon>
    </lineage>
</organism>
<evidence type="ECO:0000259" key="1">
    <source>
        <dbReference type="SMART" id="SM00479"/>
    </source>
</evidence>
<dbReference type="PANTHER" id="PTHR30231">
    <property type="entry name" value="DNA POLYMERASE III SUBUNIT EPSILON"/>
    <property type="match status" value="1"/>
</dbReference>
<dbReference type="AlphaFoldDB" id="A0A8J7KF81"/>
<dbReference type="GO" id="GO:0008408">
    <property type="term" value="F:3'-5' exonuclease activity"/>
    <property type="evidence" value="ECO:0007669"/>
    <property type="project" value="TreeGrafter"/>
</dbReference>
<protein>
    <submittedName>
        <fullName evidence="2">3'-5' exonuclease</fullName>
    </submittedName>
</protein>
<keyword evidence="3" id="KW-1185">Reference proteome</keyword>
<dbReference type="InterPro" id="IPR036397">
    <property type="entry name" value="RNaseH_sf"/>
</dbReference>
<comment type="caution">
    <text evidence="2">The sequence shown here is derived from an EMBL/GenBank/DDBJ whole genome shotgun (WGS) entry which is preliminary data.</text>
</comment>
<dbReference type="PANTHER" id="PTHR30231:SF7">
    <property type="entry name" value="BLR4117 PROTEIN"/>
    <property type="match status" value="1"/>
</dbReference>
<dbReference type="GO" id="GO:0005829">
    <property type="term" value="C:cytosol"/>
    <property type="evidence" value="ECO:0007669"/>
    <property type="project" value="TreeGrafter"/>
</dbReference>
<dbReference type="NCBIfam" id="NF006601">
    <property type="entry name" value="PRK09145.1"/>
    <property type="match status" value="1"/>
</dbReference>
<dbReference type="GO" id="GO:0006259">
    <property type="term" value="P:DNA metabolic process"/>
    <property type="evidence" value="ECO:0007669"/>
    <property type="project" value="UniProtKB-ARBA"/>
</dbReference>
<dbReference type="EMBL" id="JADFUA010000006">
    <property type="protein sequence ID" value="MBE9609939.1"/>
    <property type="molecule type" value="Genomic_DNA"/>
</dbReference>
<reference evidence="2 3" key="1">
    <citation type="submission" date="2020-10" db="EMBL/GenBank/DDBJ databases">
        <title>The genome sequence of Chitinilyticum litopenaei 4Y14.</title>
        <authorList>
            <person name="Liu Y."/>
        </authorList>
    </citation>
    <scope>NUCLEOTIDE SEQUENCE [LARGE SCALE GENOMIC DNA]</scope>
    <source>
        <strain evidence="2 3">4Y14</strain>
    </source>
</reference>
<dbReference type="SUPFAM" id="SSF53098">
    <property type="entry name" value="Ribonuclease H-like"/>
    <property type="match status" value="1"/>
</dbReference>
<accession>A0A8J7KF81</accession>
<gene>
    <name evidence="2" type="ORF">INR99_11355</name>
</gene>
<dbReference type="Proteomes" id="UP000604481">
    <property type="component" value="Unassembled WGS sequence"/>
</dbReference>